<feature type="region of interest" description="Disordered" evidence="1">
    <location>
        <begin position="304"/>
        <end position="340"/>
    </location>
</feature>
<evidence type="ECO:0000256" key="2">
    <source>
        <dbReference type="SAM" id="SignalP"/>
    </source>
</evidence>
<evidence type="ECO:0000313" key="4">
    <source>
        <dbReference type="Proteomes" id="UP000620874"/>
    </source>
</evidence>
<dbReference type="Gene3D" id="2.60.40.2580">
    <property type="match status" value="1"/>
</dbReference>
<dbReference type="RefSeq" id="WP_191764203.1">
    <property type="nucleotide sequence ID" value="NZ_JACSPP010000029.1"/>
</dbReference>
<gene>
    <name evidence="3" type="ORF">H9625_10135</name>
</gene>
<dbReference type="InterPro" id="IPR018247">
    <property type="entry name" value="EF_Hand_1_Ca_BS"/>
</dbReference>
<protein>
    <submittedName>
        <fullName evidence="3">DUF4906 domain-containing protein</fullName>
    </submittedName>
</protein>
<keyword evidence="2" id="KW-0732">Signal</keyword>
<organism evidence="3 4">
    <name type="scientific">Phocaeicola intestinalis</name>
    <dbReference type="NCBI Taxonomy" id="2762212"/>
    <lineage>
        <taxon>Bacteria</taxon>
        <taxon>Pseudomonadati</taxon>
        <taxon>Bacteroidota</taxon>
        <taxon>Bacteroidia</taxon>
        <taxon>Bacteroidales</taxon>
        <taxon>Bacteroidaceae</taxon>
        <taxon>Phocaeicola</taxon>
    </lineage>
</organism>
<feature type="compositionally biased region" description="Basic and acidic residues" evidence="1">
    <location>
        <begin position="320"/>
        <end position="331"/>
    </location>
</feature>
<evidence type="ECO:0000256" key="1">
    <source>
        <dbReference type="SAM" id="MobiDB-lite"/>
    </source>
</evidence>
<evidence type="ECO:0000313" key="3">
    <source>
        <dbReference type="EMBL" id="MBD8040783.1"/>
    </source>
</evidence>
<accession>A0ABR8Y9A0</accession>
<dbReference type="EMBL" id="JACSPP010000029">
    <property type="protein sequence ID" value="MBD8040783.1"/>
    <property type="molecule type" value="Genomic_DNA"/>
</dbReference>
<feature type="signal peptide" evidence="2">
    <location>
        <begin position="1"/>
        <end position="20"/>
    </location>
</feature>
<comment type="caution">
    <text evidence="3">The sequence shown here is derived from an EMBL/GenBank/DDBJ whole genome shotgun (WGS) entry which is preliminary data.</text>
</comment>
<sequence length="981" mass="110717">MKLKAYIQYWIALCSIIFVASCSDDLDLPVETNVREGIPVEIKVKFGTSVQQTVETRAEGDDVVYDYYIFVFDSNKILKTKEYHNAADDRFTFEKQITIHTTSGVSYIMAVANIHGEGLPSEYGNSNVTRSTQAALTNATVGTFSMDDLKSLRIGLVDALNPDVINRQKSSFAMSGKYVPTSGEDRGDGYCVIPEQSATLTGEIQLYRTDACITFNLRTGDKVLTVNGGNTPTFTPTSFRVVNIPRYSRMMNETEDWDGTSGGDNVSENDYYEIPETTPITISTNVTENNKTYQTFTFYLPENRKSAKSATQTDGSPLEYTDRERQEKQENADGTMDNGAWSYAPERGTYVIINGTFSGYAYENGENGNVVPIDAEVTYKIHLGDFSEANGYDYSNFHTKRNTEYIYNVSVNGVDNIIVEVETNQENQPGATGDIYFTNETNLYTLDAHYETCLMRFTKAMVTESPSRLTYRVRTPFTEYLADTDENRAADANWVRFAVNKIDNGGIYSDDLQSYSEGNASEGIYNNGSYNEKELLTVDELIEILKYLADHEHDSRWRNDVFVVTCFVNEYYYTHDANESGYQDDYDNGAQYAIPATATNVDRSVPAWKYAVNQPNRTLQLLCDVRSSADGESSIVDAAYVISQRSIQTFYNTDVSLTGLTSALGVETISETGSEITSMGYSANNSSDYPQDFRRGLTNTKAMWANNNGGNMSWGSSQWDNYIDAADNGYTTPPAIVPTETETAYIGLQNNYRNVYIACLQRNRDVNRDGKIDEDEIKWYLPALNQYAALYMGENALTQESRFYTHSDWRLKHFYSSTYNDVDSKTITTEKDDVIPNPEYNQIESDEVMTFWSEEGFSTSTYGQTIAWKTTSSETPIYRYYRCVRNLGNTTIDNENEVPQNYWERNERVISFTYLDNDAVKGVALSHGELSNTHTNRSTHNRVYSKFEYATADATGHINAAQAHALYANICQNYQQDGHSW</sequence>
<reference evidence="3 4" key="1">
    <citation type="submission" date="2020-08" db="EMBL/GenBank/DDBJ databases">
        <title>A Genomic Blueprint of the Chicken Gut Microbiome.</title>
        <authorList>
            <person name="Gilroy R."/>
            <person name="Ravi A."/>
            <person name="Getino M."/>
            <person name="Pursley I."/>
            <person name="Horton D.L."/>
            <person name="Alikhan N.-F."/>
            <person name="Baker D."/>
            <person name="Gharbi K."/>
            <person name="Hall N."/>
            <person name="Watson M."/>
            <person name="Adriaenssens E.M."/>
            <person name="Foster-Nyarko E."/>
            <person name="Jarju S."/>
            <person name="Secka A."/>
            <person name="Antonio M."/>
            <person name="Oren A."/>
            <person name="Chaudhuri R."/>
            <person name="La Ragione R.M."/>
            <person name="Hildebrand F."/>
            <person name="Pallen M.J."/>
        </authorList>
    </citation>
    <scope>NUCLEOTIDE SEQUENCE [LARGE SCALE GENOMIC DNA]</scope>
    <source>
        <strain evidence="3 4">Sa1CVN1</strain>
    </source>
</reference>
<name>A0ABR8Y9A0_9BACT</name>
<dbReference type="PROSITE" id="PS00018">
    <property type="entry name" value="EF_HAND_1"/>
    <property type="match status" value="1"/>
</dbReference>
<dbReference type="Proteomes" id="UP000620874">
    <property type="component" value="Unassembled WGS sequence"/>
</dbReference>
<keyword evidence="4" id="KW-1185">Reference proteome</keyword>
<proteinExistence type="predicted"/>
<dbReference type="PROSITE" id="PS51257">
    <property type="entry name" value="PROKAR_LIPOPROTEIN"/>
    <property type="match status" value="1"/>
</dbReference>
<feature type="chain" id="PRO_5047524568" evidence="2">
    <location>
        <begin position="21"/>
        <end position="981"/>
    </location>
</feature>